<dbReference type="PANTHER" id="PTHR33964:SF1">
    <property type="entry name" value="RE45066P"/>
    <property type="match status" value="1"/>
</dbReference>
<evidence type="ECO:0000313" key="1">
    <source>
        <dbReference type="EnsemblMetazoa" id="tetur16g00310.1"/>
    </source>
</evidence>
<organism evidence="1 2">
    <name type="scientific">Tetranychus urticae</name>
    <name type="common">Two-spotted spider mite</name>
    <dbReference type="NCBI Taxonomy" id="32264"/>
    <lineage>
        <taxon>Eukaryota</taxon>
        <taxon>Metazoa</taxon>
        <taxon>Ecdysozoa</taxon>
        <taxon>Arthropoda</taxon>
        <taxon>Chelicerata</taxon>
        <taxon>Arachnida</taxon>
        <taxon>Acari</taxon>
        <taxon>Acariformes</taxon>
        <taxon>Trombidiformes</taxon>
        <taxon>Prostigmata</taxon>
        <taxon>Eleutherengona</taxon>
        <taxon>Raphignathae</taxon>
        <taxon>Tetranychoidea</taxon>
        <taxon>Tetranychidae</taxon>
        <taxon>Tetranychus</taxon>
    </lineage>
</organism>
<evidence type="ECO:0000313" key="2">
    <source>
        <dbReference type="Proteomes" id="UP000015104"/>
    </source>
</evidence>
<sequence length="234" mass="26828">MCSNVSGQRKSCPVTIAEADTCARKLMFEGDRTRFVPRNNEQMDEHCSMMTEHIKCIERHSRCYKPFAKQVFGTALFHLKKAHKRRCLTPEGRQEFLFHMGCIKDEKASEPAHQCSDKWSIMIQTISSNFSSNQHFPAFCCSFHLFRECLLTRVNDLCKNTTGPGTAKYIEGSISDAVADFMDLACNKHANKEQCATNLPRGFARLQKIFNKDIPPQNTSPLFHFLQFAIKYDQ</sequence>
<dbReference type="EMBL" id="CAEY01000275">
    <property type="status" value="NOT_ANNOTATED_CDS"/>
    <property type="molecule type" value="Genomic_DNA"/>
</dbReference>
<protein>
    <submittedName>
        <fullName evidence="1">Uncharacterized protein</fullName>
    </submittedName>
</protein>
<reference evidence="1" key="2">
    <citation type="submission" date="2015-06" db="UniProtKB">
        <authorList>
            <consortium name="EnsemblMetazoa"/>
        </authorList>
    </citation>
    <scope>IDENTIFICATION</scope>
</reference>
<dbReference type="Proteomes" id="UP000015104">
    <property type="component" value="Unassembled WGS sequence"/>
</dbReference>
<dbReference type="PANTHER" id="PTHR33964">
    <property type="entry name" value="RE45066P-RELATED"/>
    <property type="match status" value="1"/>
</dbReference>
<dbReference type="AlphaFoldDB" id="T1KNB0"/>
<dbReference type="HOGENOM" id="CLU_096218_0_0_1"/>
<proteinExistence type="predicted"/>
<reference evidence="2" key="1">
    <citation type="submission" date="2011-08" db="EMBL/GenBank/DDBJ databases">
        <authorList>
            <person name="Rombauts S."/>
        </authorList>
    </citation>
    <scope>NUCLEOTIDE SEQUENCE</scope>
    <source>
        <strain evidence="2">London</strain>
    </source>
</reference>
<keyword evidence="2" id="KW-1185">Reference proteome</keyword>
<name>T1KNB0_TETUR</name>
<dbReference type="EnsemblMetazoa" id="tetur16g00310.1">
    <property type="protein sequence ID" value="tetur16g00310.1"/>
    <property type="gene ID" value="tetur16g00310"/>
</dbReference>
<accession>T1KNB0</accession>